<reference evidence="10" key="1">
    <citation type="submission" date="2012-12" db="EMBL/GenBank/DDBJ databases">
        <authorList>
            <person name="Hellsten U."/>
            <person name="Grimwood J."/>
            <person name="Chapman J.A."/>
            <person name="Shapiro H."/>
            <person name="Aerts A."/>
            <person name="Otillar R.P."/>
            <person name="Terry A.Y."/>
            <person name="Boore J.L."/>
            <person name="Simakov O."/>
            <person name="Marletaz F."/>
            <person name="Cho S.-J."/>
            <person name="Edsinger-Gonzales E."/>
            <person name="Havlak P."/>
            <person name="Kuo D.-H."/>
            <person name="Larsson T."/>
            <person name="Lv J."/>
            <person name="Arendt D."/>
            <person name="Savage R."/>
            <person name="Osoegawa K."/>
            <person name="de Jong P."/>
            <person name="Lindberg D.R."/>
            <person name="Seaver E.C."/>
            <person name="Weisblat D.A."/>
            <person name="Putnam N.H."/>
            <person name="Grigoriev I.V."/>
            <person name="Rokhsar D.S."/>
        </authorList>
    </citation>
    <scope>NUCLEOTIDE SEQUENCE</scope>
    <source>
        <strain evidence="10">I ESC-2004</strain>
    </source>
</reference>
<keyword evidence="4" id="KW-0234">DNA repair</keyword>
<proteinExistence type="inferred from homology"/>
<evidence type="ECO:0000313" key="10">
    <source>
        <dbReference type="Proteomes" id="UP000014760"/>
    </source>
</evidence>
<evidence type="ECO:0000256" key="7">
    <source>
        <dbReference type="SAM" id="MobiDB-lite"/>
    </source>
</evidence>
<dbReference type="EMBL" id="KB309065">
    <property type="protein sequence ID" value="ELT95612.1"/>
    <property type="molecule type" value="Genomic_DNA"/>
</dbReference>
<dbReference type="InterPro" id="IPR004585">
    <property type="entry name" value="DNA_recomb/repair_Rad52"/>
</dbReference>
<evidence type="ECO:0000256" key="5">
    <source>
        <dbReference type="ARBA" id="ARBA00053354"/>
    </source>
</evidence>
<evidence type="ECO:0000256" key="3">
    <source>
        <dbReference type="ARBA" id="ARBA00023172"/>
    </source>
</evidence>
<evidence type="ECO:0000313" key="8">
    <source>
        <dbReference type="EMBL" id="ELT95612.1"/>
    </source>
</evidence>
<feature type="compositionally biased region" description="Basic and acidic residues" evidence="7">
    <location>
        <begin position="331"/>
        <end position="347"/>
    </location>
</feature>
<dbReference type="InterPro" id="IPR007232">
    <property type="entry name" value="Rad52_Rad59_Rad22"/>
</dbReference>
<evidence type="ECO:0000256" key="4">
    <source>
        <dbReference type="ARBA" id="ARBA00023204"/>
    </source>
</evidence>
<dbReference type="EnsemblMetazoa" id="CapteT161777">
    <property type="protein sequence ID" value="CapteP161777"/>
    <property type="gene ID" value="CapteG161777"/>
</dbReference>
<evidence type="ECO:0000256" key="1">
    <source>
        <dbReference type="ARBA" id="ARBA00006638"/>
    </source>
</evidence>
<dbReference type="Proteomes" id="UP000014760">
    <property type="component" value="Unassembled WGS sequence"/>
</dbReference>
<feature type="region of interest" description="Disordered" evidence="7">
    <location>
        <begin position="181"/>
        <end position="298"/>
    </location>
</feature>
<dbReference type="OrthoDB" id="206565at2759"/>
<dbReference type="FunFam" id="3.30.390.80:FF:000001">
    <property type="entry name" value="DNA repair protein RAD52 homolog"/>
    <property type="match status" value="1"/>
</dbReference>
<feature type="compositionally biased region" description="Basic and acidic residues" evidence="7">
    <location>
        <begin position="244"/>
        <end position="273"/>
    </location>
</feature>
<gene>
    <name evidence="8" type="ORF">CAPTEDRAFT_161777</name>
</gene>
<keyword evidence="10" id="KW-1185">Reference proteome</keyword>
<evidence type="ECO:0000256" key="2">
    <source>
        <dbReference type="ARBA" id="ARBA00022763"/>
    </source>
</evidence>
<dbReference type="PANTHER" id="PTHR12132">
    <property type="entry name" value="DNA REPAIR AND RECOMBINATION PROTEIN RAD52, RAD59"/>
    <property type="match status" value="1"/>
</dbReference>
<dbReference type="InterPro" id="IPR041247">
    <property type="entry name" value="Rad52_fam"/>
</dbReference>
<sequence>MDSPKNVHFGQIAYTEAEHTAIQNALRQHLGPEFISQRSGAGGQKLAYIEGWRLIGLANEFFGFNGWSHSVTNQTVDFVDHHNGKYYVGVSAFVRVQLKDGVYHEDIGYGVSEGMRSKALSIEKARKEAVTDGLKRALKSFGNALGNCMGNTLYLKSINRAPKPPPVMPEVDDMKHEFHDSTITKSRLASFKPKSRSSLDSAPQEKPPSTFATPAMDRKLPAHNSCPPESRKNAPKAVTPDTPRTIDRELPPEKADDREARKLRQKQKREEYLARLNGGTKDPTDDKPSAPISHTNEETLVSADNLDDMELWNQTINLEDILQCSQMTKSATHDPEYYKKRKLDEPY</sequence>
<reference evidence="8 10" key="2">
    <citation type="journal article" date="2013" name="Nature">
        <title>Insights into bilaterian evolution from three spiralian genomes.</title>
        <authorList>
            <person name="Simakov O."/>
            <person name="Marletaz F."/>
            <person name="Cho S.J."/>
            <person name="Edsinger-Gonzales E."/>
            <person name="Havlak P."/>
            <person name="Hellsten U."/>
            <person name="Kuo D.H."/>
            <person name="Larsson T."/>
            <person name="Lv J."/>
            <person name="Arendt D."/>
            <person name="Savage R."/>
            <person name="Osoegawa K."/>
            <person name="de Jong P."/>
            <person name="Grimwood J."/>
            <person name="Chapman J.A."/>
            <person name="Shapiro H."/>
            <person name="Aerts A."/>
            <person name="Otillar R.P."/>
            <person name="Terry A.Y."/>
            <person name="Boore J.L."/>
            <person name="Grigoriev I.V."/>
            <person name="Lindberg D.R."/>
            <person name="Seaver E.C."/>
            <person name="Weisblat D.A."/>
            <person name="Putnam N.H."/>
            <person name="Rokhsar D.S."/>
        </authorList>
    </citation>
    <scope>NUCLEOTIDE SEQUENCE</scope>
    <source>
        <strain evidence="8 10">I ESC-2004</strain>
    </source>
</reference>
<dbReference type="EMBL" id="AMQN01011739">
    <property type="status" value="NOT_ANNOTATED_CDS"/>
    <property type="molecule type" value="Genomic_DNA"/>
</dbReference>
<dbReference type="HOGENOM" id="CLU_054400_0_0_1"/>
<protein>
    <recommendedName>
        <fullName evidence="6">DNA repair protein RAD52 homolog</fullName>
    </recommendedName>
</protein>
<dbReference type="GO" id="GO:0000730">
    <property type="term" value="P:DNA recombinase assembly"/>
    <property type="evidence" value="ECO:0007669"/>
    <property type="project" value="InterPro"/>
</dbReference>
<name>R7TPW7_CAPTE</name>
<dbReference type="GO" id="GO:0010792">
    <property type="term" value="P:DNA double-strand break processing involved in repair via single-strand annealing"/>
    <property type="evidence" value="ECO:0007669"/>
    <property type="project" value="UniProtKB-ARBA"/>
</dbReference>
<dbReference type="NCBIfam" id="TIGR00607">
    <property type="entry name" value="rad52"/>
    <property type="match status" value="1"/>
</dbReference>
<reference evidence="9" key="3">
    <citation type="submission" date="2015-06" db="UniProtKB">
        <authorList>
            <consortium name="EnsemblMetazoa"/>
        </authorList>
    </citation>
    <scope>IDENTIFICATION</scope>
</reference>
<comment type="similarity">
    <text evidence="1">Belongs to the RAD52 family.</text>
</comment>
<dbReference type="SUPFAM" id="SSF54768">
    <property type="entry name" value="dsRNA-binding domain-like"/>
    <property type="match status" value="1"/>
</dbReference>
<dbReference type="AlphaFoldDB" id="R7TPW7"/>
<dbReference type="STRING" id="283909.R7TPW7"/>
<dbReference type="GO" id="GO:0006312">
    <property type="term" value="P:mitotic recombination"/>
    <property type="evidence" value="ECO:0007669"/>
    <property type="project" value="TreeGrafter"/>
</dbReference>
<dbReference type="Gene3D" id="3.30.390.80">
    <property type="entry name" value="DNA repair protein Rad52/59/22"/>
    <property type="match status" value="1"/>
</dbReference>
<dbReference type="GO" id="GO:0005634">
    <property type="term" value="C:nucleus"/>
    <property type="evidence" value="ECO:0007669"/>
    <property type="project" value="InterPro"/>
</dbReference>
<evidence type="ECO:0000256" key="6">
    <source>
        <dbReference type="ARBA" id="ARBA00073403"/>
    </source>
</evidence>
<dbReference type="Pfam" id="PF04098">
    <property type="entry name" value="Rad52_Rad22"/>
    <property type="match status" value="1"/>
</dbReference>
<accession>R7TPW7</accession>
<keyword evidence="3" id="KW-0233">DNA recombination</keyword>
<dbReference type="InterPro" id="IPR042525">
    <property type="entry name" value="Rad52_Rad59_Rad22_sf"/>
</dbReference>
<dbReference type="OMA" id="SNKPMAP"/>
<feature type="region of interest" description="Disordered" evidence="7">
    <location>
        <begin position="328"/>
        <end position="347"/>
    </location>
</feature>
<keyword evidence="2" id="KW-0227">DNA damage</keyword>
<organism evidence="8">
    <name type="scientific">Capitella teleta</name>
    <name type="common">Polychaete worm</name>
    <dbReference type="NCBI Taxonomy" id="283909"/>
    <lineage>
        <taxon>Eukaryota</taxon>
        <taxon>Metazoa</taxon>
        <taxon>Spiralia</taxon>
        <taxon>Lophotrochozoa</taxon>
        <taxon>Annelida</taxon>
        <taxon>Polychaeta</taxon>
        <taxon>Sedentaria</taxon>
        <taxon>Scolecida</taxon>
        <taxon>Capitellidae</taxon>
        <taxon>Capitella</taxon>
    </lineage>
</organism>
<evidence type="ECO:0000313" key="9">
    <source>
        <dbReference type="EnsemblMetazoa" id="CapteP161777"/>
    </source>
</evidence>
<comment type="function">
    <text evidence="5">Involved in double-stranded break repair. Plays a central role in genetic recombination and DNA repair by promoting the annealing of complementary single-stranded DNA and by stimulation of the RAD51 recombinase.</text>
</comment>
<dbReference type="PANTHER" id="PTHR12132:SF1">
    <property type="entry name" value="DNA REPAIR PROTEIN RAD52 HOMOLOG"/>
    <property type="match status" value="1"/>
</dbReference>